<organism evidence="1 2">
    <name type="scientific">Caerostris extrusa</name>
    <name type="common">Bark spider</name>
    <name type="synonym">Caerostris bankana</name>
    <dbReference type="NCBI Taxonomy" id="172846"/>
    <lineage>
        <taxon>Eukaryota</taxon>
        <taxon>Metazoa</taxon>
        <taxon>Ecdysozoa</taxon>
        <taxon>Arthropoda</taxon>
        <taxon>Chelicerata</taxon>
        <taxon>Arachnida</taxon>
        <taxon>Araneae</taxon>
        <taxon>Araneomorphae</taxon>
        <taxon>Entelegynae</taxon>
        <taxon>Araneoidea</taxon>
        <taxon>Araneidae</taxon>
        <taxon>Caerostris</taxon>
    </lineage>
</organism>
<gene>
    <name evidence="1" type="ORF">CEXT_357291</name>
</gene>
<comment type="caution">
    <text evidence="1">The sequence shown here is derived from an EMBL/GenBank/DDBJ whole genome shotgun (WGS) entry which is preliminary data.</text>
</comment>
<protein>
    <submittedName>
        <fullName evidence="1">Uncharacterized protein</fullName>
    </submittedName>
</protein>
<name>A0AAV4YB72_CAEEX</name>
<dbReference type="AlphaFoldDB" id="A0AAV4YB72"/>
<dbReference type="EMBL" id="BPLR01001779">
    <property type="protein sequence ID" value="GIZ04667.1"/>
    <property type="molecule type" value="Genomic_DNA"/>
</dbReference>
<keyword evidence="2" id="KW-1185">Reference proteome</keyword>
<evidence type="ECO:0000313" key="2">
    <source>
        <dbReference type="Proteomes" id="UP001054945"/>
    </source>
</evidence>
<dbReference type="Proteomes" id="UP001054945">
    <property type="component" value="Unassembled WGS sequence"/>
</dbReference>
<reference evidence="1 2" key="1">
    <citation type="submission" date="2021-06" db="EMBL/GenBank/DDBJ databases">
        <title>Caerostris extrusa draft genome.</title>
        <authorList>
            <person name="Kono N."/>
            <person name="Arakawa K."/>
        </authorList>
    </citation>
    <scope>NUCLEOTIDE SEQUENCE [LARGE SCALE GENOMIC DNA]</scope>
</reference>
<evidence type="ECO:0000313" key="1">
    <source>
        <dbReference type="EMBL" id="GIZ04667.1"/>
    </source>
</evidence>
<accession>A0AAV4YB72</accession>
<sequence length="128" mass="14647">MQLFDFKTSLSKGHFLKLTVESEEDYEFIKSILLSQNIEFKCYSLKNAPLKVVVRNYQSVKKKKPFKGVINKEKAFASFSNENTQFKEILRVNLLLVTSITVEKRRVETSSPSAVDAMGFSIAVKIVF</sequence>
<proteinExistence type="predicted"/>